<dbReference type="WBParaSite" id="PSU_v2.g19251.t1">
    <property type="protein sequence ID" value="PSU_v2.g19251.t1"/>
    <property type="gene ID" value="PSU_v2.g19251"/>
</dbReference>
<evidence type="ECO:0000313" key="14">
    <source>
        <dbReference type="Proteomes" id="UP000887577"/>
    </source>
</evidence>
<reference evidence="15" key="1">
    <citation type="submission" date="2022-11" db="UniProtKB">
        <authorList>
            <consortium name="WormBaseParasite"/>
        </authorList>
    </citation>
    <scope>IDENTIFICATION</scope>
</reference>
<dbReference type="GO" id="GO:0000166">
    <property type="term" value="F:nucleotide binding"/>
    <property type="evidence" value="ECO:0007669"/>
    <property type="project" value="UniProtKB-KW"/>
</dbReference>
<evidence type="ECO:0000256" key="3">
    <source>
        <dbReference type="ARBA" id="ARBA00022692"/>
    </source>
</evidence>
<evidence type="ECO:0000256" key="10">
    <source>
        <dbReference type="ARBA" id="ARBA00023239"/>
    </source>
</evidence>
<evidence type="ECO:0000313" key="15">
    <source>
        <dbReference type="WBParaSite" id="PSU_v2.g19251.t1"/>
    </source>
</evidence>
<feature type="signal peptide" evidence="12">
    <location>
        <begin position="1"/>
        <end position="24"/>
    </location>
</feature>
<keyword evidence="3 11" id="KW-0812">Transmembrane</keyword>
<evidence type="ECO:0000256" key="1">
    <source>
        <dbReference type="ARBA" id="ARBA00001436"/>
    </source>
</evidence>
<dbReference type="InterPro" id="IPR028082">
    <property type="entry name" value="Peripla_BP_I"/>
</dbReference>
<evidence type="ECO:0000256" key="12">
    <source>
        <dbReference type="SAM" id="SignalP"/>
    </source>
</evidence>
<comment type="subcellular location">
    <subcellularLocation>
        <location evidence="2">Membrane</location>
        <topology evidence="2">Single-pass type I membrane protein</topology>
    </subcellularLocation>
</comment>
<dbReference type="Pfam" id="PF01094">
    <property type="entry name" value="ANF_receptor"/>
    <property type="match status" value="1"/>
</dbReference>
<dbReference type="GO" id="GO:0007168">
    <property type="term" value="P:receptor guanylyl cyclase signaling pathway"/>
    <property type="evidence" value="ECO:0007669"/>
    <property type="project" value="TreeGrafter"/>
</dbReference>
<evidence type="ECO:0000256" key="4">
    <source>
        <dbReference type="ARBA" id="ARBA00022729"/>
    </source>
</evidence>
<evidence type="ECO:0000256" key="6">
    <source>
        <dbReference type="ARBA" id="ARBA00022989"/>
    </source>
</evidence>
<dbReference type="Gene3D" id="3.40.50.2300">
    <property type="match status" value="1"/>
</dbReference>
<keyword evidence="6 11" id="KW-1133">Transmembrane helix</keyword>
<evidence type="ECO:0000256" key="9">
    <source>
        <dbReference type="ARBA" id="ARBA00023180"/>
    </source>
</evidence>
<comment type="catalytic activity">
    <reaction evidence="1">
        <text>GTP = 3',5'-cyclic GMP + diphosphate</text>
        <dbReference type="Rhea" id="RHEA:13665"/>
        <dbReference type="ChEBI" id="CHEBI:33019"/>
        <dbReference type="ChEBI" id="CHEBI:37565"/>
        <dbReference type="ChEBI" id="CHEBI:57746"/>
        <dbReference type="EC" id="4.6.1.2"/>
    </reaction>
</comment>
<keyword evidence="7 11" id="KW-0472">Membrane</keyword>
<keyword evidence="8" id="KW-0675">Receptor</keyword>
<feature type="transmembrane region" description="Helical" evidence="11">
    <location>
        <begin position="121"/>
        <end position="144"/>
    </location>
</feature>
<dbReference type="PRINTS" id="PR00255">
    <property type="entry name" value="NATPEPTIDER"/>
</dbReference>
<dbReference type="GO" id="GO:0005886">
    <property type="term" value="C:plasma membrane"/>
    <property type="evidence" value="ECO:0007669"/>
    <property type="project" value="TreeGrafter"/>
</dbReference>
<dbReference type="GO" id="GO:0004383">
    <property type="term" value="F:guanylate cyclase activity"/>
    <property type="evidence" value="ECO:0007669"/>
    <property type="project" value="UniProtKB-EC"/>
</dbReference>
<accession>A0A914YIC9</accession>
<evidence type="ECO:0000256" key="11">
    <source>
        <dbReference type="SAM" id="Phobius"/>
    </source>
</evidence>
<dbReference type="GO" id="GO:0004016">
    <property type="term" value="F:adenylate cyclase activity"/>
    <property type="evidence" value="ECO:0007669"/>
    <property type="project" value="TreeGrafter"/>
</dbReference>
<feature type="chain" id="PRO_5038010067" evidence="12">
    <location>
        <begin position="25"/>
        <end position="216"/>
    </location>
</feature>
<dbReference type="GO" id="GO:0001653">
    <property type="term" value="F:peptide receptor activity"/>
    <property type="evidence" value="ECO:0007669"/>
    <property type="project" value="TreeGrafter"/>
</dbReference>
<organism evidence="14 15">
    <name type="scientific">Panagrolaimus superbus</name>
    <dbReference type="NCBI Taxonomy" id="310955"/>
    <lineage>
        <taxon>Eukaryota</taxon>
        <taxon>Metazoa</taxon>
        <taxon>Ecdysozoa</taxon>
        <taxon>Nematoda</taxon>
        <taxon>Chromadorea</taxon>
        <taxon>Rhabditida</taxon>
        <taxon>Tylenchina</taxon>
        <taxon>Panagrolaimomorpha</taxon>
        <taxon>Panagrolaimoidea</taxon>
        <taxon>Panagrolaimidae</taxon>
        <taxon>Panagrolaimus</taxon>
    </lineage>
</organism>
<dbReference type="AlphaFoldDB" id="A0A914YIC9"/>
<keyword evidence="9" id="KW-0325">Glycoprotein</keyword>
<dbReference type="InterPro" id="IPR050401">
    <property type="entry name" value="Cyclic_nucleotide_synthase"/>
</dbReference>
<dbReference type="Proteomes" id="UP000887577">
    <property type="component" value="Unplaced"/>
</dbReference>
<dbReference type="InterPro" id="IPR001828">
    <property type="entry name" value="ANF_lig-bd_rcpt"/>
</dbReference>
<dbReference type="PANTHER" id="PTHR11920:SF494">
    <property type="entry name" value="ATRIAL NATRIURETIC PEPTIDE RECEPTOR 2"/>
    <property type="match status" value="1"/>
</dbReference>
<keyword evidence="10" id="KW-0456">Lyase</keyword>
<name>A0A914YIC9_9BILA</name>
<evidence type="ECO:0000256" key="8">
    <source>
        <dbReference type="ARBA" id="ARBA00023170"/>
    </source>
</evidence>
<evidence type="ECO:0000256" key="2">
    <source>
        <dbReference type="ARBA" id="ARBA00004479"/>
    </source>
</evidence>
<keyword evidence="14" id="KW-1185">Reference proteome</keyword>
<evidence type="ECO:0000259" key="13">
    <source>
        <dbReference type="Pfam" id="PF01094"/>
    </source>
</evidence>
<evidence type="ECO:0000256" key="5">
    <source>
        <dbReference type="ARBA" id="ARBA00022741"/>
    </source>
</evidence>
<feature type="domain" description="Receptor ligand binding region" evidence="13">
    <location>
        <begin position="3"/>
        <end position="70"/>
    </location>
</feature>
<evidence type="ECO:0000256" key="7">
    <source>
        <dbReference type="ARBA" id="ARBA00023136"/>
    </source>
</evidence>
<sequence>MNNFISAFYDAVLLYAIALNETLAEGLDPRNGRNITSKMWNRTFVGITGNVSIDQNGDRYSDYSLLDLDDNQDKFMEVAYYSGAQNALRQVSDFHWVKGSPPKDSPICGWDHSKCPEGYPFYYYALFAALVVILLLLAGVLLFYRRYKLETELAAMSWKIRWEELEGDDVARKEKKKKRARKTDFYNHPDQSVPFLRSNSRTSNNSDKVGHFFIYF</sequence>
<dbReference type="PANTHER" id="PTHR11920">
    <property type="entry name" value="GUANYLYL CYCLASE"/>
    <property type="match status" value="1"/>
</dbReference>
<dbReference type="InterPro" id="IPR001170">
    <property type="entry name" value="ANPR/GUC"/>
</dbReference>
<keyword evidence="5" id="KW-0547">Nucleotide-binding</keyword>
<dbReference type="SUPFAM" id="SSF53822">
    <property type="entry name" value="Periplasmic binding protein-like I"/>
    <property type="match status" value="1"/>
</dbReference>
<keyword evidence="4 12" id="KW-0732">Signal</keyword>
<proteinExistence type="predicted"/>
<protein>
    <submittedName>
        <fullName evidence="15">Receptor ligand binding region domain-containing protein</fullName>
    </submittedName>
</protein>